<sequence length="90" mass="10545">MLTQHIHARHAFHDQIHLLHIMVRCTIALAYTSFHTLFFCLFVHVPDLLQAKKDLPTECISPSRRYLISPFPPDFLCILDMYCTQVLYVS</sequence>
<dbReference type="AlphaFoldDB" id="A0A6A6GDY4"/>
<evidence type="ECO:0000256" key="1">
    <source>
        <dbReference type="SAM" id="Phobius"/>
    </source>
</evidence>
<evidence type="ECO:0000313" key="3">
    <source>
        <dbReference type="Proteomes" id="UP000799538"/>
    </source>
</evidence>
<name>A0A6A6GDY4_9PEZI</name>
<reference evidence="3" key="1">
    <citation type="journal article" date="2020" name="Stud. Mycol.">
        <title>101 Dothideomycetes genomes: A test case for predicting lifestyles and emergence of pathogens.</title>
        <authorList>
            <person name="Haridas S."/>
            <person name="Albert R."/>
            <person name="Binder M."/>
            <person name="Bloem J."/>
            <person name="LaButti K."/>
            <person name="Salamov A."/>
            <person name="Andreopoulos B."/>
            <person name="Baker S."/>
            <person name="Barry K."/>
            <person name="Bills G."/>
            <person name="Bluhm B."/>
            <person name="Cannon C."/>
            <person name="Castanera R."/>
            <person name="Culley D."/>
            <person name="Daum C."/>
            <person name="Ezra D."/>
            <person name="Gonzalez J."/>
            <person name="Henrissat B."/>
            <person name="Kuo A."/>
            <person name="Liang C."/>
            <person name="Lipzen A."/>
            <person name="Lutzoni F."/>
            <person name="Magnuson J."/>
            <person name="Mondo S."/>
            <person name="Nolan M."/>
            <person name="Ohm R."/>
            <person name="Pangilinan J."/>
            <person name="Park H.-J."/>
            <person name="Ramirez L."/>
            <person name="Alfaro M."/>
            <person name="Sun H."/>
            <person name="Tritt A."/>
            <person name="Yoshinaga Y."/>
            <person name="Zwiers L.-H."/>
            <person name="Turgeon B."/>
            <person name="Goodwin S."/>
            <person name="Spatafora J."/>
            <person name="Crous P."/>
            <person name="Grigoriev I."/>
        </authorList>
    </citation>
    <scope>NUCLEOTIDE SEQUENCE [LARGE SCALE GENOMIC DNA]</scope>
    <source>
        <strain evidence="3">CECT 20119</strain>
    </source>
</reference>
<accession>A0A6A6GDY4</accession>
<keyword evidence="1" id="KW-1133">Transmembrane helix</keyword>
<dbReference type="EMBL" id="ML992506">
    <property type="protein sequence ID" value="KAF2223733.1"/>
    <property type="molecule type" value="Genomic_DNA"/>
</dbReference>
<proteinExistence type="predicted"/>
<dbReference type="Proteomes" id="UP000799538">
    <property type="component" value="Unassembled WGS sequence"/>
</dbReference>
<keyword evidence="1" id="KW-0472">Membrane</keyword>
<dbReference type="OrthoDB" id="10467242at2759"/>
<feature type="transmembrane region" description="Helical" evidence="1">
    <location>
        <begin position="21"/>
        <end position="45"/>
    </location>
</feature>
<keyword evidence="1" id="KW-0812">Transmembrane</keyword>
<gene>
    <name evidence="2" type="ORF">BDZ85DRAFT_262093</name>
</gene>
<evidence type="ECO:0000313" key="2">
    <source>
        <dbReference type="EMBL" id="KAF2223733.1"/>
    </source>
</evidence>
<organism evidence="2 3">
    <name type="scientific">Elsinoe ampelina</name>
    <dbReference type="NCBI Taxonomy" id="302913"/>
    <lineage>
        <taxon>Eukaryota</taxon>
        <taxon>Fungi</taxon>
        <taxon>Dikarya</taxon>
        <taxon>Ascomycota</taxon>
        <taxon>Pezizomycotina</taxon>
        <taxon>Dothideomycetes</taxon>
        <taxon>Dothideomycetidae</taxon>
        <taxon>Myriangiales</taxon>
        <taxon>Elsinoaceae</taxon>
        <taxon>Elsinoe</taxon>
    </lineage>
</organism>
<keyword evidence="3" id="KW-1185">Reference proteome</keyword>
<protein>
    <submittedName>
        <fullName evidence="2">Uncharacterized protein</fullName>
    </submittedName>
</protein>